<keyword evidence="2" id="KW-0472">Membrane</keyword>
<accession>A0A5K8AE70</accession>
<reference evidence="4 5" key="1">
    <citation type="submission" date="2019-11" db="EMBL/GenBank/DDBJ databases">
        <title>Comparative genomics of hydrocarbon-degrading Desulfosarcina strains.</title>
        <authorList>
            <person name="Watanabe M."/>
            <person name="Kojima H."/>
            <person name="Fukui M."/>
        </authorList>
    </citation>
    <scope>NUCLEOTIDE SEQUENCE [LARGE SCALE GENOMIC DNA]</scope>
    <source>
        <strain evidence="5">oXyS1</strain>
    </source>
</reference>
<proteinExistence type="predicted"/>
<feature type="region of interest" description="Disordered" evidence="1">
    <location>
        <begin position="36"/>
        <end position="83"/>
    </location>
</feature>
<name>A0A5K8AE70_9BACT</name>
<feature type="transmembrane region" description="Helical" evidence="2">
    <location>
        <begin position="203"/>
        <end position="225"/>
    </location>
</feature>
<evidence type="ECO:0000313" key="4">
    <source>
        <dbReference type="EMBL" id="BBO90250.1"/>
    </source>
</evidence>
<feature type="transmembrane region" description="Helical" evidence="2">
    <location>
        <begin position="131"/>
        <end position="156"/>
    </location>
</feature>
<evidence type="ECO:0000259" key="3">
    <source>
        <dbReference type="PROSITE" id="PS50903"/>
    </source>
</evidence>
<dbReference type="InterPro" id="IPR048574">
    <property type="entry name" value="RUBY_RBDX"/>
</dbReference>
<feature type="domain" description="Rubredoxin-like" evidence="3">
    <location>
        <begin position="1"/>
        <end position="35"/>
    </location>
</feature>
<evidence type="ECO:0000313" key="5">
    <source>
        <dbReference type="Proteomes" id="UP000422108"/>
    </source>
</evidence>
<dbReference type="InterPro" id="IPR019251">
    <property type="entry name" value="DUF2231_TM"/>
</dbReference>
<gene>
    <name evidence="4" type="ORF">DSCOOX_34300</name>
</gene>
<evidence type="ECO:0000256" key="1">
    <source>
        <dbReference type="SAM" id="MobiDB-lite"/>
    </source>
</evidence>
<dbReference type="Pfam" id="PF21349">
    <property type="entry name" value="RUBY_RBDX"/>
    <property type="match status" value="1"/>
</dbReference>
<evidence type="ECO:0000256" key="2">
    <source>
        <dbReference type="SAM" id="Phobius"/>
    </source>
</evidence>
<dbReference type="RefSeq" id="WP_155311329.1">
    <property type="nucleotide sequence ID" value="NZ_AP021879.1"/>
</dbReference>
<dbReference type="PROSITE" id="PS50903">
    <property type="entry name" value="RUBREDOXIN_LIKE"/>
    <property type="match status" value="1"/>
</dbReference>
<feature type="compositionally biased region" description="Acidic residues" evidence="1">
    <location>
        <begin position="53"/>
        <end position="62"/>
    </location>
</feature>
<feature type="compositionally biased region" description="Low complexity" evidence="1">
    <location>
        <begin position="43"/>
        <end position="52"/>
    </location>
</feature>
<protein>
    <recommendedName>
        <fullName evidence="3">Rubredoxin-like domain-containing protein</fullName>
    </recommendedName>
</protein>
<feature type="compositionally biased region" description="Low complexity" evidence="1">
    <location>
        <begin position="63"/>
        <end position="78"/>
    </location>
</feature>
<dbReference type="Proteomes" id="UP000422108">
    <property type="component" value="Chromosome"/>
</dbReference>
<dbReference type="AlphaFoldDB" id="A0A5K8AE70"/>
<dbReference type="InterPro" id="IPR024934">
    <property type="entry name" value="Rubredoxin-like_dom"/>
</dbReference>
<dbReference type="Gene3D" id="2.20.28.10">
    <property type="match status" value="1"/>
</dbReference>
<keyword evidence="2" id="KW-0812">Transmembrane</keyword>
<dbReference type="CDD" id="cd00729">
    <property type="entry name" value="rubredoxin_SM"/>
    <property type="match status" value="1"/>
</dbReference>
<dbReference type="GO" id="GO:0005506">
    <property type="term" value="F:iron ion binding"/>
    <property type="evidence" value="ECO:0007669"/>
    <property type="project" value="InterPro"/>
</dbReference>
<dbReference type="EMBL" id="AP021879">
    <property type="protein sequence ID" value="BBO90250.1"/>
    <property type="molecule type" value="Genomic_DNA"/>
</dbReference>
<feature type="transmembrane region" description="Helical" evidence="2">
    <location>
        <begin position="103"/>
        <end position="125"/>
    </location>
</feature>
<keyword evidence="5" id="KW-1185">Reference proteome</keyword>
<keyword evidence="2" id="KW-1133">Transmembrane helix</keyword>
<sequence>MKKWKCTVCGYIHTGDEPPDKCPVCGAPKSRFIDISEPEEASAPEPAAAAETVPEEAPEMESEAPAVESEAPAETVPEPESPFKDSRYRQLFEMMTRYHGHPISVHIPNGLLPVVVLFIFLAAIFNLKGMATAAIFNLGVVALAMPLVLFSGWVDWQNRFGGAMTNVFSVKIACGLTVTVTAWLLFIWLLVNPAVITTPQSARVAFFVINLIMLGAAATAGWYGGKLVFRE</sequence>
<dbReference type="SUPFAM" id="SSF57802">
    <property type="entry name" value="Rubredoxin-like"/>
    <property type="match status" value="1"/>
</dbReference>
<dbReference type="Pfam" id="PF09990">
    <property type="entry name" value="DUF2231"/>
    <property type="match status" value="1"/>
</dbReference>
<organism evidence="4 5">
    <name type="scientific">Desulfosarcina ovata subsp. ovata</name>
    <dbReference type="NCBI Taxonomy" id="2752305"/>
    <lineage>
        <taxon>Bacteria</taxon>
        <taxon>Pseudomonadati</taxon>
        <taxon>Thermodesulfobacteriota</taxon>
        <taxon>Desulfobacteria</taxon>
        <taxon>Desulfobacterales</taxon>
        <taxon>Desulfosarcinaceae</taxon>
        <taxon>Desulfosarcina</taxon>
    </lineage>
</organism>
<feature type="transmembrane region" description="Helical" evidence="2">
    <location>
        <begin position="168"/>
        <end position="191"/>
    </location>
</feature>